<keyword evidence="4" id="KW-0833">Ubl conjugation pathway</keyword>
<name>A0A2G7FQP3_9EURO</name>
<dbReference type="InterPro" id="IPR005155">
    <property type="entry name" value="UPF0113_PUA"/>
</dbReference>
<dbReference type="InterPro" id="IPR040598">
    <property type="entry name" value="NIP7_N"/>
</dbReference>
<dbReference type="GO" id="GO:0031624">
    <property type="term" value="F:ubiquitin conjugating enzyme binding"/>
    <property type="evidence" value="ECO:0007669"/>
    <property type="project" value="TreeGrafter"/>
</dbReference>
<dbReference type="GO" id="GO:0032182">
    <property type="term" value="F:ubiquitin-like protein binding"/>
    <property type="evidence" value="ECO:0007669"/>
    <property type="project" value="TreeGrafter"/>
</dbReference>
<dbReference type="Gene3D" id="2.30.130.10">
    <property type="entry name" value="PUA domain"/>
    <property type="match status" value="1"/>
</dbReference>
<dbReference type="InterPro" id="IPR055359">
    <property type="entry name" value="Nip7_N_euk"/>
</dbReference>
<dbReference type="Gene3D" id="1.10.238.10">
    <property type="entry name" value="EF-hand"/>
    <property type="match status" value="1"/>
</dbReference>
<dbReference type="Proteomes" id="UP000231358">
    <property type="component" value="Unassembled WGS sequence"/>
</dbReference>
<dbReference type="FunFam" id="1.10.238.10:FF:000592">
    <property type="entry name" value="Defective in cullin neddylation protein"/>
    <property type="match status" value="1"/>
</dbReference>
<dbReference type="EMBL" id="NEXV01000505">
    <property type="protein sequence ID" value="PIG82605.1"/>
    <property type="molecule type" value="Genomic_DNA"/>
</dbReference>
<dbReference type="Pfam" id="PF03556">
    <property type="entry name" value="Cullin_binding"/>
    <property type="match status" value="1"/>
</dbReference>
<comment type="similarity">
    <text evidence="2">Belongs to the NIP7 family.</text>
</comment>
<evidence type="ECO:0000256" key="7">
    <source>
        <dbReference type="ARBA" id="ARBA00054591"/>
    </source>
</evidence>
<accession>A0A2G7FQP3</accession>
<sequence length="450" mass="51322">MRQLTEQETKTLFEKLANYTGRSLNNLITTSDDPNDRYVFRLHGNRVYYMKLSLANLSTAIPRANLLSLGTCIGKFTKSGQFRLHITALDVIAPHARYKVWIKQNGEMPFLYGGNVVKAHVNRWSDDCPEHAGVVVFNSNDTPLGFGVTARSTAEARKLEPTAITVFRQGDIGEYLREARLHPTMPPYSGLQRQQIAQFMNFTQAKDAVAAKFLKASRWNVEEAIDAFFQSPQGAGGATSSINKIFDNYRDSPDDNPDGIGIEGAMKFLGDIQVQLDEVTCLGVAELLKSPSMGEFTREGFLNGWRAVGCDSVDKMIAHADNLRSRIPTQPDLFRRVYRYTFPLCRMQGQRNLQFEIAAEQWKLFFTPDKGGVQWETETTPWLDWWIEFMEERGKKPVNKDLWEQVEVFMRKTLDDERFGWWSADGAWPGALDDFVVWVQKKRGDNMEVE</sequence>
<evidence type="ECO:0000259" key="9">
    <source>
        <dbReference type="PROSITE" id="PS51229"/>
    </source>
</evidence>
<dbReference type="Pfam" id="PF03657">
    <property type="entry name" value="UPF0113"/>
    <property type="match status" value="1"/>
</dbReference>
<keyword evidence="6" id="KW-0539">Nucleus</keyword>
<dbReference type="Gene3D" id="1.10.8.10">
    <property type="entry name" value="DNA helicase RuvA subunit, C-terminal domain"/>
    <property type="match status" value="1"/>
</dbReference>
<evidence type="ECO:0000256" key="6">
    <source>
        <dbReference type="ARBA" id="ARBA00023242"/>
    </source>
</evidence>
<dbReference type="GO" id="GO:0005730">
    <property type="term" value="C:nucleolus"/>
    <property type="evidence" value="ECO:0007669"/>
    <property type="project" value="UniProtKB-SubCell"/>
</dbReference>
<dbReference type="CDD" id="cd21151">
    <property type="entry name" value="PUA_Nip7-like"/>
    <property type="match status" value="1"/>
</dbReference>
<dbReference type="AlphaFoldDB" id="A0A2G7FQP3"/>
<dbReference type="GO" id="GO:0000151">
    <property type="term" value="C:ubiquitin ligase complex"/>
    <property type="evidence" value="ECO:0007669"/>
    <property type="project" value="TreeGrafter"/>
</dbReference>
<dbReference type="FunFam" id="2.30.130.10:FF:000002">
    <property type="entry name" value="60S ribosome subunit biogenesis protein NIP7 homolog"/>
    <property type="match status" value="1"/>
</dbReference>
<keyword evidence="3" id="KW-0690">Ribosome biogenesis</keyword>
<proteinExistence type="inferred from homology"/>
<dbReference type="SUPFAM" id="SSF88697">
    <property type="entry name" value="PUA domain-like"/>
    <property type="match status" value="1"/>
</dbReference>
<comment type="function">
    <text evidence="8">Neddylation of cullins play an essential role in the regulation of SCF-type complexes activity.</text>
</comment>
<dbReference type="InterPro" id="IPR005176">
    <property type="entry name" value="PONY_dom"/>
</dbReference>
<dbReference type="PANTHER" id="PTHR12281">
    <property type="entry name" value="RP42 RELATED"/>
    <property type="match status" value="1"/>
</dbReference>
<dbReference type="Gene3D" id="3.10.450.220">
    <property type="match status" value="1"/>
</dbReference>
<evidence type="ECO:0000256" key="8">
    <source>
        <dbReference type="RuleBase" id="RU410713"/>
    </source>
</evidence>
<keyword evidence="5" id="KW-0694">RNA-binding</keyword>
<keyword evidence="11" id="KW-1185">Reference proteome</keyword>
<dbReference type="CDD" id="cd21146">
    <property type="entry name" value="Nip7_N_euk"/>
    <property type="match status" value="1"/>
</dbReference>
<dbReference type="Pfam" id="PF14555">
    <property type="entry name" value="UBA_4"/>
    <property type="match status" value="1"/>
</dbReference>
<evidence type="ECO:0000256" key="2">
    <source>
        <dbReference type="ARBA" id="ARBA00009895"/>
    </source>
</evidence>
<evidence type="ECO:0000313" key="11">
    <source>
        <dbReference type="Proteomes" id="UP000231358"/>
    </source>
</evidence>
<evidence type="ECO:0000256" key="5">
    <source>
        <dbReference type="ARBA" id="ARBA00022884"/>
    </source>
</evidence>
<dbReference type="InterPro" id="IPR014764">
    <property type="entry name" value="DCN-prot"/>
</dbReference>
<dbReference type="SUPFAM" id="SSF88802">
    <property type="entry name" value="Pre-PUA domain"/>
    <property type="match status" value="1"/>
</dbReference>
<evidence type="ECO:0000256" key="3">
    <source>
        <dbReference type="ARBA" id="ARBA00022517"/>
    </source>
</evidence>
<dbReference type="PROSITE" id="PS51229">
    <property type="entry name" value="DCUN1"/>
    <property type="match status" value="1"/>
</dbReference>
<evidence type="ECO:0000256" key="1">
    <source>
        <dbReference type="ARBA" id="ARBA00004604"/>
    </source>
</evidence>
<dbReference type="InterPro" id="IPR009060">
    <property type="entry name" value="UBA-like_sf"/>
</dbReference>
<dbReference type="GO" id="GO:0045116">
    <property type="term" value="P:protein neddylation"/>
    <property type="evidence" value="ECO:0007669"/>
    <property type="project" value="TreeGrafter"/>
</dbReference>
<dbReference type="STRING" id="656916.A0A2G7FQP3"/>
<dbReference type="InterPro" id="IPR002478">
    <property type="entry name" value="PUA"/>
</dbReference>
<dbReference type="InterPro" id="IPR015947">
    <property type="entry name" value="PUA-like_sf"/>
</dbReference>
<evidence type="ECO:0000256" key="4">
    <source>
        <dbReference type="ARBA" id="ARBA00022786"/>
    </source>
</evidence>
<reference evidence="10 11" key="1">
    <citation type="submission" date="2017-05" db="EMBL/GenBank/DDBJ databases">
        <title>Genome sequence for an aflatoxigenic pathogen of Argentinian peanut, Aspergillus arachidicola.</title>
        <authorList>
            <person name="Moore G."/>
            <person name="Beltz S.B."/>
            <person name="Mack B.M."/>
        </authorList>
    </citation>
    <scope>NUCLEOTIDE SEQUENCE [LARGE SCALE GENOMIC DNA]</scope>
    <source>
        <strain evidence="10 11">CBS 117610</strain>
    </source>
</reference>
<feature type="domain" description="DCUN1" evidence="9">
    <location>
        <begin position="237"/>
        <end position="440"/>
    </location>
</feature>
<dbReference type="FunFam" id="3.10.450.220:FF:000001">
    <property type="entry name" value="60S ribosome subunit biogenesis protein NIP7 homolog"/>
    <property type="match status" value="1"/>
</dbReference>
<comment type="caution">
    <text evidence="10">The sequence shown here is derived from an EMBL/GenBank/DDBJ whole genome shotgun (WGS) entry which is preliminary data.</text>
</comment>
<evidence type="ECO:0000313" key="10">
    <source>
        <dbReference type="EMBL" id="PIG82605.1"/>
    </source>
</evidence>
<dbReference type="InterPro" id="IPR036974">
    <property type="entry name" value="PUA_sf"/>
</dbReference>
<dbReference type="Pfam" id="PF17833">
    <property type="entry name" value="pre-PUA_NIP7"/>
    <property type="match status" value="1"/>
</dbReference>
<dbReference type="SMART" id="SM00359">
    <property type="entry name" value="PUA"/>
    <property type="match status" value="1"/>
</dbReference>
<dbReference type="CDD" id="cd14350">
    <property type="entry name" value="UBA_DCNL"/>
    <property type="match status" value="1"/>
</dbReference>
<dbReference type="PANTHER" id="PTHR12281:SF31">
    <property type="entry name" value="DCN1-LIKE PROTEIN 3"/>
    <property type="match status" value="1"/>
</dbReference>
<dbReference type="PROSITE" id="PS50890">
    <property type="entry name" value="PUA"/>
    <property type="match status" value="1"/>
</dbReference>
<dbReference type="Gene3D" id="1.10.238.200">
    <property type="entry name" value="Cullin, PONY binding domain"/>
    <property type="match status" value="1"/>
</dbReference>
<dbReference type="GO" id="GO:0097602">
    <property type="term" value="F:cullin family protein binding"/>
    <property type="evidence" value="ECO:0007669"/>
    <property type="project" value="TreeGrafter"/>
</dbReference>
<organism evidence="10 11">
    <name type="scientific">Aspergillus arachidicola</name>
    <dbReference type="NCBI Taxonomy" id="656916"/>
    <lineage>
        <taxon>Eukaryota</taxon>
        <taxon>Fungi</taxon>
        <taxon>Dikarya</taxon>
        <taxon>Ascomycota</taxon>
        <taxon>Pezizomycotina</taxon>
        <taxon>Eurotiomycetes</taxon>
        <taxon>Eurotiomycetidae</taxon>
        <taxon>Eurotiales</taxon>
        <taxon>Aspergillaceae</taxon>
        <taxon>Aspergillus</taxon>
        <taxon>Aspergillus subgen. Circumdati</taxon>
    </lineage>
</organism>
<protein>
    <recommendedName>
        <fullName evidence="8">Defective in cullin neddylation protein</fullName>
    </recommendedName>
</protein>
<dbReference type="GO" id="GO:1902626">
    <property type="term" value="P:assembly of large subunit precursor of preribosome"/>
    <property type="evidence" value="ECO:0007669"/>
    <property type="project" value="UniProtKB-ARBA"/>
</dbReference>
<gene>
    <name evidence="10" type="ORF">AARAC_004000</name>
</gene>
<dbReference type="GO" id="GO:0003723">
    <property type="term" value="F:RNA binding"/>
    <property type="evidence" value="ECO:0007669"/>
    <property type="project" value="UniProtKB-KW"/>
</dbReference>
<comment type="function">
    <text evidence="7">Required for proper 27S pre-rRNA processing and 60S ribosome subunit assembly.</text>
</comment>
<dbReference type="InterPro" id="IPR042460">
    <property type="entry name" value="DCN1-like_PONY"/>
</dbReference>
<comment type="subcellular location">
    <subcellularLocation>
        <location evidence="1">Nucleus</location>
        <location evidence="1">Nucleolus</location>
    </subcellularLocation>
</comment>
<dbReference type="SUPFAM" id="SSF46934">
    <property type="entry name" value="UBA-like"/>
    <property type="match status" value="1"/>
</dbReference>